<evidence type="ECO:0000256" key="2">
    <source>
        <dbReference type="ARBA" id="ARBA00008814"/>
    </source>
</evidence>
<evidence type="ECO:0000256" key="4">
    <source>
        <dbReference type="ARBA" id="ARBA00022729"/>
    </source>
</evidence>
<name>A0ABQ6IE17_9MICO</name>
<evidence type="ECO:0000259" key="6">
    <source>
        <dbReference type="PROSITE" id="PS50983"/>
    </source>
</evidence>
<dbReference type="InterPro" id="IPR051313">
    <property type="entry name" value="Bact_iron-sidero_bind"/>
</dbReference>
<sequence length="193" mass="19978">MALRHLSATVAITAAAVVTMAGCSSDTEPEETATAATTAGAEAAAVEETPSEEAAFPRTITHELGETVIEEQPERVVTTALTVTGNLLAIGAPVVASAASTPDEGLTDDLGFFAQWADVAAQEGVEVLYPNLEFDIEAVIAADPDLIIASTTGADAAADYYDEALGDRPHRRGELLRQDVAGSCHARGRVDRA</sequence>
<dbReference type="EMBL" id="BSUN01000001">
    <property type="protein sequence ID" value="GMA34949.1"/>
    <property type="molecule type" value="Genomic_DNA"/>
</dbReference>
<feature type="domain" description="Fe/B12 periplasmic-binding" evidence="6">
    <location>
        <begin position="75"/>
        <end position="193"/>
    </location>
</feature>
<dbReference type="Proteomes" id="UP001157125">
    <property type="component" value="Unassembled WGS sequence"/>
</dbReference>
<keyword evidence="4 5" id="KW-0732">Signal</keyword>
<proteinExistence type="inferred from homology"/>
<feature type="chain" id="PRO_5045084220" description="Fe/B12 periplasmic-binding domain-containing protein" evidence="5">
    <location>
        <begin position="22"/>
        <end position="193"/>
    </location>
</feature>
<protein>
    <recommendedName>
        <fullName evidence="6">Fe/B12 periplasmic-binding domain-containing protein</fullName>
    </recommendedName>
</protein>
<dbReference type="SUPFAM" id="SSF53807">
    <property type="entry name" value="Helical backbone' metal receptor"/>
    <property type="match status" value="1"/>
</dbReference>
<feature type="signal peptide" evidence="5">
    <location>
        <begin position="1"/>
        <end position="21"/>
    </location>
</feature>
<keyword evidence="3" id="KW-0813">Transport</keyword>
<dbReference type="Gene3D" id="3.40.50.1980">
    <property type="entry name" value="Nitrogenase molybdenum iron protein domain"/>
    <property type="match status" value="1"/>
</dbReference>
<evidence type="ECO:0000313" key="8">
    <source>
        <dbReference type="Proteomes" id="UP001157125"/>
    </source>
</evidence>
<reference evidence="8" key="1">
    <citation type="journal article" date="2019" name="Int. J. Syst. Evol. Microbiol.">
        <title>The Global Catalogue of Microorganisms (GCM) 10K type strain sequencing project: providing services to taxonomists for standard genome sequencing and annotation.</title>
        <authorList>
            <consortium name="The Broad Institute Genomics Platform"/>
            <consortium name="The Broad Institute Genome Sequencing Center for Infectious Disease"/>
            <person name="Wu L."/>
            <person name="Ma J."/>
        </authorList>
    </citation>
    <scope>NUCLEOTIDE SEQUENCE [LARGE SCALE GENOMIC DNA]</scope>
    <source>
        <strain evidence="8">NBRC 112299</strain>
    </source>
</reference>
<evidence type="ECO:0000313" key="7">
    <source>
        <dbReference type="EMBL" id="GMA34949.1"/>
    </source>
</evidence>
<dbReference type="InterPro" id="IPR002491">
    <property type="entry name" value="ABC_transptr_periplasmic_BD"/>
</dbReference>
<comment type="similarity">
    <text evidence="2">Belongs to the bacterial solute-binding protein 8 family.</text>
</comment>
<evidence type="ECO:0000256" key="5">
    <source>
        <dbReference type="SAM" id="SignalP"/>
    </source>
</evidence>
<comment type="subcellular location">
    <subcellularLocation>
        <location evidence="1">Cell envelope</location>
    </subcellularLocation>
</comment>
<dbReference type="PANTHER" id="PTHR30532:SF24">
    <property type="entry name" value="FERRIC ENTEROBACTIN-BINDING PERIPLASMIC PROTEIN FEPB"/>
    <property type="match status" value="1"/>
</dbReference>
<evidence type="ECO:0000256" key="3">
    <source>
        <dbReference type="ARBA" id="ARBA00022448"/>
    </source>
</evidence>
<dbReference type="PANTHER" id="PTHR30532">
    <property type="entry name" value="IRON III DICITRATE-BINDING PERIPLASMIC PROTEIN"/>
    <property type="match status" value="1"/>
</dbReference>
<evidence type="ECO:0000256" key="1">
    <source>
        <dbReference type="ARBA" id="ARBA00004196"/>
    </source>
</evidence>
<dbReference type="PROSITE" id="PS50983">
    <property type="entry name" value="FE_B12_PBP"/>
    <property type="match status" value="1"/>
</dbReference>
<organism evidence="7 8">
    <name type="scientific">Demequina litorisediminis</name>
    <dbReference type="NCBI Taxonomy" id="1849022"/>
    <lineage>
        <taxon>Bacteria</taxon>
        <taxon>Bacillati</taxon>
        <taxon>Actinomycetota</taxon>
        <taxon>Actinomycetes</taxon>
        <taxon>Micrococcales</taxon>
        <taxon>Demequinaceae</taxon>
        <taxon>Demequina</taxon>
    </lineage>
</organism>
<gene>
    <name evidence="7" type="ORF">GCM10025876_11530</name>
</gene>
<keyword evidence="8" id="KW-1185">Reference proteome</keyword>
<accession>A0ABQ6IE17</accession>
<comment type="caution">
    <text evidence="7">The sequence shown here is derived from an EMBL/GenBank/DDBJ whole genome shotgun (WGS) entry which is preliminary data.</text>
</comment>
<dbReference type="RefSeq" id="WP_284327688.1">
    <property type="nucleotide sequence ID" value="NZ_BSUN01000001.1"/>
</dbReference>
<dbReference type="PROSITE" id="PS51257">
    <property type="entry name" value="PROKAR_LIPOPROTEIN"/>
    <property type="match status" value="1"/>
</dbReference>